<reference evidence="2 3" key="1">
    <citation type="submission" date="2021-01" db="EMBL/GenBank/DDBJ databases">
        <title>Whole genome shotgun sequence of Verrucosispora gifhornensis NBRC 16317.</title>
        <authorList>
            <person name="Komaki H."/>
            <person name="Tamura T."/>
        </authorList>
    </citation>
    <scope>NUCLEOTIDE SEQUENCE [LARGE SCALE GENOMIC DNA]</scope>
    <source>
        <strain evidence="2 3">NBRC 16317</strain>
    </source>
</reference>
<feature type="region of interest" description="Disordered" evidence="1">
    <location>
        <begin position="15"/>
        <end position="102"/>
    </location>
</feature>
<feature type="compositionally biased region" description="Basic residues" evidence="1">
    <location>
        <begin position="88"/>
        <end position="102"/>
    </location>
</feature>
<feature type="compositionally biased region" description="Polar residues" evidence="1">
    <location>
        <begin position="15"/>
        <end position="39"/>
    </location>
</feature>
<dbReference type="EMBL" id="BOPA01000028">
    <property type="protein sequence ID" value="GIJ17431.1"/>
    <property type="molecule type" value="Genomic_DNA"/>
</dbReference>
<gene>
    <name evidence="2" type="ORF">Vgi01_41150</name>
</gene>
<protein>
    <submittedName>
        <fullName evidence="2">Uncharacterized protein</fullName>
    </submittedName>
</protein>
<sequence length="102" mass="10631">MPTTLAPLVVKVSTNATRAPSTSDGTVHTQGGTSGTATDRCTARNPEHMGDLAGLDVPDGTDTDPLNTGVWPPGRGHPVGPGLPRPLTVRRRRNASTPYGHR</sequence>
<dbReference type="Proteomes" id="UP000647860">
    <property type="component" value="Unassembled WGS sequence"/>
</dbReference>
<organism evidence="2 3">
    <name type="scientific">Micromonospora gifhornensis</name>
    <dbReference type="NCBI Taxonomy" id="84594"/>
    <lineage>
        <taxon>Bacteria</taxon>
        <taxon>Bacillati</taxon>
        <taxon>Actinomycetota</taxon>
        <taxon>Actinomycetes</taxon>
        <taxon>Micromonosporales</taxon>
        <taxon>Micromonosporaceae</taxon>
        <taxon>Micromonospora</taxon>
    </lineage>
</organism>
<name>A0ABQ4IHN8_9ACTN</name>
<feature type="compositionally biased region" description="Basic and acidic residues" evidence="1">
    <location>
        <begin position="41"/>
        <end position="50"/>
    </location>
</feature>
<proteinExistence type="predicted"/>
<accession>A0ABQ4IHN8</accession>
<keyword evidence="3" id="KW-1185">Reference proteome</keyword>
<comment type="caution">
    <text evidence="2">The sequence shown here is derived from an EMBL/GenBank/DDBJ whole genome shotgun (WGS) entry which is preliminary data.</text>
</comment>
<evidence type="ECO:0000256" key="1">
    <source>
        <dbReference type="SAM" id="MobiDB-lite"/>
    </source>
</evidence>
<evidence type="ECO:0000313" key="3">
    <source>
        <dbReference type="Proteomes" id="UP000647860"/>
    </source>
</evidence>
<evidence type="ECO:0000313" key="2">
    <source>
        <dbReference type="EMBL" id="GIJ17431.1"/>
    </source>
</evidence>